<dbReference type="AlphaFoldDB" id="A0AAD7N7V4"/>
<comment type="caution">
    <text evidence="1">The sequence shown here is derived from an EMBL/GenBank/DDBJ whole genome shotgun (WGS) entry which is preliminary data.</text>
</comment>
<keyword evidence="2" id="KW-1185">Reference proteome</keyword>
<accession>A0AAD7N7V4</accession>
<organism evidence="1 2">
    <name type="scientific">Mycena metata</name>
    <dbReference type="NCBI Taxonomy" id="1033252"/>
    <lineage>
        <taxon>Eukaryota</taxon>
        <taxon>Fungi</taxon>
        <taxon>Dikarya</taxon>
        <taxon>Basidiomycota</taxon>
        <taxon>Agaricomycotina</taxon>
        <taxon>Agaricomycetes</taxon>
        <taxon>Agaricomycetidae</taxon>
        <taxon>Agaricales</taxon>
        <taxon>Marasmiineae</taxon>
        <taxon>Mycenaceae</taxon>
        <taxon>Mycena</taxon>
    </lineage>
</organism>
<proteinExistence type="predicted"/>
<gene>
    <name evidence="1" type="ORF">B0H16DRAFT_1461485</name>
</gene>
<evidence type="ECO:0000313" key="1">
    <source>
        <dbReference type="EMBL" id="KAJ7748987.1"/>
    </source>
</evidence>
<evidence type="ECO:0000313" key="2">
    <source>
        <dbReference type="Proteomes" id="UP001215598"/>
    </source>
</evidence>
<dbReference type="Proteomes" id="UP001215598">
    <property type="component" value="Unassembled WGS sequence"/>
</dbReference>
<name>A0AAD7N7V4_9AGAR</name>
<dbReference type="EMBL" id="JARKIB010000071">
    <property type="protein sequence ID" value="KAJ7748987.1"/>
    <property type="molecule type" value="Genomic_DNA"/>
</dbReference>
<sequence>MYTWRRWIMSLRTRNLVHYESRAERNHKVSPRLRSLQSLKPITAQVQLSATYTGILSICGRRTEMPDRCCNSIGFHVSRASSMGLNIGKIVPGKIVPENIRGNTALIRR</sequence>
<protein>
    <submittedName>
        <fullName evidence="1">Uncharacterized protein</fullName>
    </submittedName>
</protein>
<reference evidence="1" key="1">
    <citation type="submission" date="2023-03" db="EMBL/GenBank/DDBJ databases">
        <title>Massive genome expansion in bonnet fungi (Mycena s.s.) driven by repeated elements and novel gene families across ecological guilds.</title>
        <authorList>
            <consortium name="Lawrence Berkeley National Laboratory"/>
            <person name="Harder C.B."/>
            <person name="Miyauchi S."/>
            <person name="Viragh M."/>
            <person name="Kuo A."/>
            <person name="Thoen E."/>
            <person name="Andreopoulos B."/>
            <person name="Lu D."/>
            <person name="Skrede I."/>
            <person name="Drula E."/>
            <person name="Henrissat B."/>
            <person name="Morin E."/>
            <person name="Kohler A."/>
            <person name="Barry K."/>
            <person name="LaButti K."/>
            <person name="Morin E."/>
            <person name="Salamov A."/>
            <person name="Lipzen A."/>
            <person name="Mereny Z."/>
            <person name="Hegedus B."/>
            <person name="Baldrian P."/>
            <person name="Stursova M."/>
            <person name="Weitz H."/>
            <person name="Taylor A."/>
            <person name="Grigoriev I.V."/>
            <person name="Nagy L.G."/>
            <person name="Martin F."/>
            <person name="Kauserud H."/>
        </authorList>
    </citation>
    <scope>NUCLEOTIDE SEQUENCE</scope>
    <source>
        <strain evidence="1">CBHHK182m</strain>
    </source>
</reference>